<evidence type="ECO:0000256" key="2">
    <source>
        <dbReference type="ARBA" id="ARBA00022512"/>
    </source>
</evidence>
<evidence type="ECO:0000256" key="3">
    <source>
        <dbReference type="ARBA" id="ARBA00022525"/>
    </source>
</evidence>
<dbReference type="EMBL" id="AODM01000050">
    <property type="protein sequence ID" value="EUJ51860.1"/>
    <property type="molecule type" value="Genomic_DNA"/>
</dbReference>
<feature type="domain" description="Gram-positive cocci surface proteins LPxTG" evidence="7">
    <location>
        <begin position="700"/>
        <end position="729"/>
    </location>
</feature>
<feature type="signal peptide" evidence="6">
    <location>
        <begin position="1"/>
        <end position="24"/>
    </location>
</feature>
<dbReference type="NCBIfam" id="TIGR01167">
    <property type="entry name" value="LPXTG_anchor"/>
    <property type="match status" value="1"/>
</dbReference>
<dbReference type="CDD" id="cd00222">
    <property type="entry name" value="CollagenBindB"/>
    <property type="match status" value="1"/>
</dbReference>
<keyword evidence="4 6" id="KW-0732">Signal</keyword>
<name>W7DQ23_9LIST</name>
<evidence type="ECO:0000256" key="4">
    <source>
        <dbReference type="ARBA" id="ARBA00022729"/>
    </source>
</evidence>
<dbReference type="Pfam" id="PF17802">
    <property type="entry name" value="SpaA"/>
    <property type="match status" value="1"/>
</dbReference>
<organism evidence="8 9">
    <name type="scientific">Listeria fleischmannii FSL S10-1203</name>
    <dbReference type="NCBI Taxonomy" id="1265822"/>
    <lineage>
        <taxon>Bacteria</taxon>
        <taxon>Bacillati</taxon>
        <taxon>Bacillota</taxon>
        <taxon>Bacilli</taxon>
        <taxon>Bacillales</taxon>
        <taxon>Listeriaceae</taxon>
        <taxon>Listeria</taxon>
    </lineage>
</organism>
<dbReference type="InterPro" id="IPR041033">
    <property type="entry name" value="SpaA_PFL_dom_1"/>
</dbReference>
<protein>
    <submittedName>
        <fullName evidence="8">Collagen adhesion protein</fullName>
    </submittedName>
</protein>
<evidence type="ECO:0000259" key="7">
    <source>
        <dbReference type="PROSITE" id="PS50847"/>
    </source>
</evidence>
<dbReference type="Gene3D" id="2.60.40.1140">
    <property type="entry name" value="Collagen-binding surface protein Cna, B-type domain"/>
    <property type="match status" value="1"/>
</dbReference>
<dbReference type="InterPro" id="IPR013783">
    <property type="entry name" value="Ig-like_fold"/>
</dbReference>
<evidence type="ECO:0000256" key="1">
    <source>
        <dbReference type="ARBA" id="ARBA00004168"/>
    </source>
</evidence>
<dbReference type="Gene3D" id="2.60.40.10">
    <property type="entry name" value="Immunoglobulins"/>
    <property type="match status" value="1"/>
</dbReference>
<keyword evidence="2" id="KW-0134">Cell wall</keyword>
<dbReference type="PATRIC" id="fig|1265822.4.peg.2974"/>
<evidence type="ECO:0000256" key="5">
    <source>
        <dbReference type="ARBA" id="ARBA00023088"/>
    </source>
</evidence>
<feature type="chain" id="PRO_5004890689" evidence="6">
    <location>
        <begin position="25"/>
        <end position="729"/>
    </location>
</feature>
<dbReference type="Pfam" id="PF05737">
    <property type="entry name" value="Collagen_bind"/>
    <property type="match status" value="1"/>
</dbReference>
<evidence type="ECO:0000313" key="8">
    <source>
        <dbReference type="EMBL" id="EUJ51860.1"/>
    </source>
</evidence>
<dbReference type="GO" id="GO:0005518">
    <property type="term" value="F:collagen binding"/>
    <property type="evidence" value="ECO:0007669"/>
    <property type="project" value="InterPro"/>
</dbReference>
<reference evidence="8 9" key="1">
    <citation type="submission" date="2012-12" db="EMBL/GenBank/DDBJ databases">
        <title>Novel taxa of Listeriaceae from agricultural environments in the United States.</title>
        <authorList>
            <person name="den Bakker H.C."/>
            <person name="Allred A."/>
            <person name="Warchocki S."/>
            <person name="Wright E.M."/>
            <person name="Burrell A."/>
            <person name="Nightingale K.K."/>
            <person name="Kephart D."/>
            <person name="Wiedmann M."/>
        </authorList>
    </citation>
    <scope>NUCLEOTIDE SEQUENCE [LARGE SCALE GENOMIC DNA]</scope>
    <source>
        <strain evidence="8 9">FSL S10-1203</strain>
    </source>
</reference>
<keyword evidence="5" id="KW-0572">Peptidoglycan-anchor</keyword>
<dbReference type="SUPFAM" id="SSF49478">
    <property type="entry name" value="Cna protein B-type domain"/>
    <property type="match status" value="2"/>
</dbReference>
<dbReference type="InterPro" id="IPR019931">
    <property type="entry name" value="LPXTG_anchor"/>
</dbReference>
<comment type="subcellular location">
    <subcellularLocation>
        <location evidence="1">Secreted</location>
        <location evidence="1">Cell wall</location>
        <topology evidence="1">Peptidoglycan-anchor</topology>
    </subcellularLocation>
</comment>
<dbReference type="Proteomes" id="UP000019241">
    <property type="component" value="Unassembled WGS sequence"/>
</dbReference>
<accession>W7DQ23</accession>
<sequence length="729" mass="80449">MKKVFFIAIVLLFIGSQISLGANANGYKKAGDDPGTTIKSDTTISSRQLVELPVTLAASAGKLEEDGHINVTIPKEVVANKQDILNELYIETPFSLDSNALTEDGNGNYILSVQYDHTQIDTSSAVGQTFIVKFKAPKWYADDLNLPDKVNFTSTLYKGNQIVSSDKTTSTLLKDPAGLPLLQKRSTQAHKIIDGESVAMMSQNRPSSNVFAILVNYNGETIPNAKLTDITPSDTTLVDPDKYIPASGDNSTIQHIRIAKVTSRDSNGVPISWEYVTQEFQDKIQTKTDGFSIDFGNLTPKDSYVVMYAEKVDSTISAQKFGVRYNTAKLLSGDSLLRTSSEALGLDYNDYNYTALTKTVEQKSIVTSQGNLTYSLNLQNIKGVVPAGTKIIDVLPEHTSFVKTVQRNSDYISRVEYQKDSNTVTYTLLKDLEVGRETVVKFQAYYNNPMAKPGYKIHNRAYISYAGSDIYSNDATTINTSSAYLYKTDGATNNPLPGAVFDIVDNNGKIAVSHITSDNQGKVATGVLSPGAYSFVEVMAPKGYALDQTKIPFIIKEGDTAPISLQMSNVKAISISGQKSWDDNGDKAHERPESILIKLYRNGQWIDQKRVTKAEGWMYSFNGLPSQDGNGNKYQYTVKEEKVEHYLTIQNGYNFTNMYVPEPIKPVINPNTMDIPKTIPANMKIMPKKNKEKHVEVNKLPQTGDQSSRLPLFAMALISLGAILLLKKK</sequence>
<dbReference type="AlphaFoldDB" id="W7DQ23"/>
<keyword evidence="3" id="KW-0964">Secreted</keyword>
<dbReference type="RefSeq" id="WP_036064180.1">
    <property type="nucleotide sequence ID" value="NZ_AODM01000050.1"/>
</dbReference>
<proteinExistence type="predicted"/>
<dbReference type="Pfam" id="PF05738">
    <property type="entry name" value="Cna_B"/>
    <property type="match status" value="1"/>
</dbReference>
<dbReference type="InterPro" id="IPR008456">
    <property type="entry name" value="Collagen-bd_dom"/>
</dbReference>
<comment type="caution">
    <text evidence="8">The sequence shown here is derived from an EMBL/GenBank/DDBJ whole genome shotgun (WGS) entry which is preliminary data.</text>
</comment>
<dbReference type="InterPro" id="IPR008454">
    <property type="entry name" value="Collagen-bd_Cna-like_B-typ_dom"/>
</dbReference>
<gene>
    <name evidence="8" type="ORF">MCOL2_14633</name>
</gene>
<evidence type="ECO:0000256" key="6">
    <source>
        <dbReference type="SAM" id="SignalP"/>
    </source>
</evidence>
<evidence type="ECO:0000313" key="9">
    <source>
        <dbReference type="Proteomes" id="UP000019241"/>
    </source>
</evidence>
<dbReference type="PROSITE" id="PS50847">
    <property type="entry name" value="GRAM_POS_ANCHORING"/>
    <property type="match status" value="1"/>
</dbReference>